<evidence type="ECO:0000313" key="6">
    <source>
        <dbReference type="EMBL" id="AZU60923.1"/>
    </source>
</evidence>
<keyword evidence="1" id="KW-0805">Transcription regulation</keyword>
<keyword evidence="3" id="KW-0804">Transcription</keyword>
<dbReference type="OrthoDB" id="9812484at2"/>
<dbReference type="GO" id="GO:0003677">
    <property type="term" value="F:DNA binding"/>
    <property type="evidence" value="ECO:0007669"/>
    <property type="project" value="UniProtKB-UniRule"/>
</dbReference>
<dbReference type="Proteomes" id="UP000282892">
    <property type="component" value="Chromosome"/>
</dbReference>
<evidence type="ECO:0000256" key="1">
    <source>
        <dbReference type="ARBA" id="ARBA00023015"/>
    </source>
</evidence>
<dbReference type="InterPro" id="IPR009057">
    <property type="entry name" value="Homeodomain-like_sf"/>
</dbReference>
<accession>A0A3Q9QUL2</accession>
<dbReference type="InterPro" id="IPR001647">
    <property type="entry name" value="HTH_TetR"/>
</dbReference>
<dbReference type="AlphaFoldDB" id="A0A3Q9QUL2"/>
<organism evidence="6 7">
    <name type="scientific">Neobacillus mesonae</name>
    <dbReference type="NCBI Taxonomy" id="1193713"/>
    <lineage>
        <taxon>Bacteria</taxon>
        <taxon>Bacillati</taxon>
        <taxon>Bacillota</taxon>
        <taxon>Bacilli</taxon>
        <taxon>Bacillales</taxon>
        <taxon>Bacillaceae</taxon>
        <taxon>Neobacillus</taxon>
    </lineage>
</organism>
<name>A0A3Q9QUL2_9BACI</name>
<reference evidence="6 7" key="1">
    <citation type="submission" date="2017-07" db="EMBL/GenBank/DDBJ databases">
        <title>The complete genome sequence of Bacillus mesonae strain H20-5, an efficient strain improving plant abiotic stress resistance.</title>
        <authorList>
            <person name="Kim S.Y."/>
            <person name="Song H."/>
            <person name="Sang M.K."/>
            <person name="Weon H.-Y."/>
            <person name="Song J."/>
        </authorList>
    </citation>
    <scope>NUCLEOTIDE SEQUENCE [LARGE SCALE GENOMIC DNA]</scope>
    <source>
        <strain evidence="6 7">H20-5</strain>
    </source>
</reference>
<dbReference type="RefSeq" id="WP_066393816.1">
    <property type="nucleotide sequence ID" value="NZ_CP022572.1"/>
</dbReference>
<dbReference type="KEGG" id="nmk:CHR53_06360"/>
<keyword evidence="7" id="KW-1185">Reference proteome</keyword>
<keyword evidence="2 4" id="KW-0238">DNA-binding</keyword>
<proteinExistence type="predicted"/>
<sequence length="207" mass="24667">MPKQTFFHLSKDKQDNLLQAAKNEFSRVPLHEASIANIIKAAGIPRGSFYQYFEDKEDLFYYLLSQLSQKNHERFISIMKEKDGDIFETFIHSFQFMIKDNRNTEHKNFFKNAFLNMNFKMENTLANNLFEQNQKNQYFDLINIINRNNLNIQNEEELHQVLRIIMAVTFHNLVQVFVKDLSNEEALKNYTKQIELLKKGLHKHDSI</sequence>
<dbReference type="Pfam" id="PF00440">
    <property type="entry name" value="TetR_N"/>
    <property type="match status" value="1"/>
</dbReference>
<dbReference type="PROSITE" id="PS50977">
    <property type="entry name" value="HTH_TETR_2"/>
    <property type="match status" value="1"/>
</dbReference>
<dbReference type="EMBL" id="CP022572">
    <property type="protein sequence ID" value="AZU60923.1"/>
    <property type="molecule type" value="Genomic_DNA"/>
</dbReference>
<evidence type="ECO:0000259" key="5">
    <source>
        <dbReference type="PROSITE" id="PS50977"/>
    </source>
</evidence>
<dbReference type="STRING" id="1193713.GCA_001636315_03805"/>
<dbReference type="Pfam" id="PF17924">
    <property type="entry name" value="TetR_C_19"/>
    <property type="match status" value="1"/>
</dbReference>
<evidence type="ECO:0000313" key="7">
    <source>
        <dbReference type="Proteomes" id="UP000282892"/>
    </source>
</evidence>
<dbReference type="SUPFAM" id="SSF46689">
    <property type="entry name" value="Homeodomain-like"/>
    <property type="match status" value="1"/>
</dbReference>
<evidence type="ECO:0000256" key="4">
    <source>
        <dbReference type="PROSITE-ProRule" id="PRU00335"/>
    </source>
</evidence>
<feature type="domain" description="HTH tetR-type" evidence="5">
    <location>
        <begin position="11"/>
        <end position="71"/>
    </location>
</feature>
<evidence type="ECO:0000256" key="2">
    <source>
        <dbReference type="ARBA" id="ARBA00023125"/>
    </source>
</evidence>
<dbReference type="PANTHER" id="PTHR47506:SF1">
    <property type="entry name" value="HTH-TYPE TRANSCRIPTIONAL REGULATOR YJDC"/>
    <property type="match status" value="1"/>
</dbReference>
<evidence type="ECO:0000256" key="3">
    <source>
        <dbReference type="ARBA" id="ARBA00023163"/>
    </source>
</evidence>
<dbReference type="PANTHER" id="PTHR47506">
    <property type="entry name" value="TRANSCRIPTIONAL REGULATORY PROTEIN"/>
    <property type="match status" value="1"/>
</dbReference>
<dbReference type="Gene3D" id="1.10.357.10">
    <property type="entry name" value="Tetracycline Repressor, domain 2"/>
    <property type="match status" value="1"/>
</dbReference>
<gene>
    <name evidence="6" type="ORF">CHR53_06360</name>
</gene>
<protein>
    <submittedName>
        <fullName evidence="6">TetR family transcriptional regulator</fullName>
    </submittedName>
</protein>
<dbReference type="PRINTS" id="PR00455">
    <property type="entry name" value="HTHTETR"/>
</dbReference>
<feature type="DNA-binding region" description="H-T-H motif" evidence="4">
    <location>
        <begin position="34"/>
        <end position="53"/>
    </location>
</feature>